<dbReference type="Proteomes" id="UP000613002">
    <property type="component" value="Unassembled WGS sequence"/>
</dbReference>
<comment type="similarity">
    <text evidence="1">Belongs to the aldehyde dehydrogenase family.</text>
</comment>
<sequence>SLMFISPLTLLPGSRQCFLFFVTKSQNLVMNQKKANESIYGLASGVWTANLARAHRMARGLKAGTVYVNTFSMLDSAAPFGGMKQSGFGRELGIEAMNMYTQTKHVWVDLSQEKFNWYGL</sequence>
<dbReference type="InterPro" id="IPR016161">
    <property type="entry name" value="Ald_DH/histidinol_DH"/>
</dbReference>
<proteinExistence type="inferred from homology"/>
<keyword evidence="2" id="KW-0560">Oxidoreductase</keyword>
<dbReference type="InterPro" id="IPR016162">
    <property type="entry name" value="Ald_DH_N"/>
</dbReference>
<dbReference type="FunFam" id="3.40.605.10:FF:000026">
    <property type="entry name" value="Aldehyde dehydrogenase, putative"/>
    <property type="match status" value="1"/>
</dbReference>
<dbReference type="PANTHER" id="PTHR11699">
    <property type="entry name" value="ALDEHYDE DEHYDROGENASE-RELATED"/>
    <property type="match status" value="1"/>
</dbReference>
<protein>
    <submittedName>
        <fullName evidence="4">Acyl-CoA reductase-like NAD-dependent aldehyde dehydrogenase</fullName>
    </submittedName>
</protein>
<dbReference type="GO" id="GO:0016620">
    <property type="term" value="F:oxidoreductase activity, acting on the aldehyde or oxo group of donors, NAD or NADP as acceptor"/>
    <property type="evidence" value="ECO:0007669"/>
    <property type="project" value="InterPro"/>
</dbReference>
<feature type="domain" description="Aldehyde dehydrogenase" evidence="3">
    <location>
        <begin position="33"/>
        <end position="106"/>
    </location>
</feature>
<dbReference type="EMBL" id="JACICZ010000009">
    <property type="protein sequence ID" value="MBB3869602.1"/>
    <property type="molecule type" value="Genomic_DNA"/>
</dbReference>
<dbReference type="AlphaFoldDB" id="A0AA89P4E9"/>
<organism evidence="4 5">
    <name type="scientific">Parageobacillus toebii NBRC 107807</name>
    <dbReference type="NCBI Taxonomy" id="1223503"/>
    <lineage>
        <taxon>Bacteria</taxon>
        <taxon>Bacillati</taxon>
        <taxon>Bacillota</taxon>
        <taxon>Bacilli</taxon>
        <taxon>Bacillales</taxon>
        <taxon>Anoxybacillaceae</taxon>
        <taxon>Parageobacillus</taxon>
    </lineage>
</organism>
<accession>A0AA89P4E9</accession>
<name>A0AA89P4E9_9BACL</name>
<dbReference type="Pfam" id="PF00171">
    <property type="entry name" value="Aldedh"/>
    <property type="match status" value="1"/>
</dbReference>
<evidence type="ECO:0000256" key="2">
    <source>
        <dbReference type="ARBA" id="ARBA00023002"/>
    </source>
</evidence>
<evidence type="ECO:0000259" key="3">
    <source>
        <dbReference type="Pfam" id="PF00171"/>
    </source>
</evidence>
<keyword evidence="5" id="KW-1185">Reference proteome</keyword>
<evidence type="ECO:0000313" key="4">
    <source>
        <dbReference type="EMBL" id="MBB3869602.1"/>
    </source>
</evidence>
<dbReference type="Gene3D" id="3.40.605.10">
    <property type="entry name" value="Aldehyde Dehydrogenase, Chain A, domain 1"/>
    <property type="match status" value="1"/>
</dbReference>
<evidence type="ECO:0000313" key="5">
    <source>
        <dbReference type="Proteomes" id="UP000613002"/>
    </source>
</evidence>
<dbReference type="InterPro" id="IPR015590">
    <property type="entry name" value="Aldehyde_DH_dom"/>
</dbReference>
<evidence type="ECO:0000256" key="1">
    <source>
        <dbReference type="ARBA" id="ARBA00009986"/>
    </source>
</evidence>
<dbReference type="RefSeq" id="WP_260170215.1">
    <property type="nucleotide sequence ID" value="NZ_JACICZ010000009.1"/>
</dbReference>
<dbReference type="SUPFAM" id="SSF53720">
    <property type="entry name" value="ALDH-like"/>
    <property type="match status" value="1"/>
</dbReference>
<feature type="non-terminal residue" evidence="4">
    <location>
        <position position="1"/>
    </location>
</feature>
<dbReference type="InterPro" id="IPR016163">
    <property type="entry name" value="Ald_DH_C"/>
</dbReference>
<reference evidence="4 5" key="1">
    <citation type="submission" date="2020-08" db="EMBL/GenBank/DDBJ databases">
        <title>Genomic Encyclopedia of Type Strains, Phase IV (KMG-IV): sequencing the most valuable type-strain genomes for metagenomic binning, comparative biology and taxonomic classification.</title>
        <authorList>
            <person name="Goeker M."/>
        </authorList>
    </citation>
    <scope>NUCLEOTIDE SEQUENCE [LARGE SCALE GENOMIC DNA]</scope>
    <source>
        <strain evidence="4 5">DSM 14590</strain>
    </source>
</reference>
<comment type="caution">
    <text evidence="4">The sequence shown here is derived from an EMBL/GenBank/DDBJ whole genome shotgun (WGS) entry which is preliminary data.</text>
</comment>
<gene>
    <name evidence="4" type="ORF">HNR78_002499</name>
</gene>
<dbReference type="Gene3D" id="3.40.309.10">
    <property type="entry name" value="Aldehyde Dehydrogenase, Chain A, domain 2"/>
    <property type="match status" value="1"/>
</dbReference>